<reference evidence="15 16" key="1">
    <citation type="submission" date="2021-06" db="EMBL/GenBank/DDBJ databases">
        <authorList>
            <person name="Sun Q."/>
            <person name="Li D."/>
        </authorList>
    </citation>
    <scope>NUCLEOTIDE SEQUENCE [LARGE SCALE GENOMIC DNA]</scope>
    <source>
        <strain evidence="15 16">MSJ-4</strain>
    </source>
</reference>
<dbReference type="SMART" id="SM00958">
    <property type="entry name" value="SecA_PP_bind"/>
    <property type="match status" value="1"/>
</dbReference>
<dbReference type="PROSITE" id="PS51194">
    <property type="entry name" value="HELICASE_CTER"/>
    <property type="match status" value="1"/>
</dbReference>
<keyword evidence="7 10" id="KW-0067">ATP-binding</keyword>
<evidence type="ECO:0000256" key="6">
    <source>
        <dbReference type="ARBA" id="ARBA00022741"/>
    </source>
</evidence>
<comment type="caution">
    <text evidence="15">The sequence shown here is derived from an EMBL/GenBank/DDBJ whole genome shotgun (WGS) entry which is preliminary data.</text>
</comment>
<evidence type="ECO:0000256" key="5">
    <source>
        <dbReference type="ARBA" id="ARBA00022490"/>
    </source>
</evidence>
<dbReference type="InterPro" id="IPR014001">
    <property type="entry name" value="Helicase_ATP-bd"/>
</dbReference>
<evidence type="ECO:0000256" key="8">
    <source>
        <dbReference type="ARBA" id="ARBA00022967"/>
    </source>
</evidence>
<dbReference type="EC" id="7.4.2.8" evidence="10"/>
<dbReference type="InterPro" id="IPR011130">
    <property type="entry name" value="SecA_preprotein_X-link_dom"/>
</dbReference>
<evidence type="ECO:0000256" key="9">
    <source>
        <dbReference type="ARBA" id="ARBA00023136"/>
    </source>
</evidence>
<evidence type="ECO:0000259" key="14">
    <source>
        <dbReference type="PROSITE" id="PS51196"/>
    </source>
</evidence>
<feature type="compositionally biased region" description="Basic and acidic residues" evidence="11">
    <location>
        <begin position="790"/>
        <end position="818"/>
    </location>
</feature>
<dbReference type="Pfam" id="PF21090">
    <property type="entry name" value="P-loop_SecA"/>
    <property type="match status" value="1"/>
</dbReference>
<dbReference type="PROSITE" id="PS01312">
    <property type="entry name" value="SECA"/>
    <property type="match status" value="1"/>
</dbReference>
<sequence length="818" mass="94473">MDIIDKIFGNYSERQVKKIIPIAEKIMSLDEEYGKLTDEELKNKTIEFKEKISQGKTLDDILIDAFATVREASWRILKMKHYKEQLIGGIVLHQGRIAEMKTGEGKTLVATLPAYLNALEGKGVHVITVNDYLAERDKEEMGQVYEFLGLTTGVVLNQMQAPERRAAYNSDITYGTNSEYGFDYLRDNMVVRKEEKVQRPLHFAIVDEVDSIFVDEARTPLIISGEGKESTEFYKIADHFAKTLILEEDYTIDEKTKAVILSEQGVEKAEIYYGVENFADDVNLSLQHHTVQALKANYGMKNSVDYIVRDGEILIVDSFTGRVMDGRRFSDGLHQAIEAKEEVDIKEENQTLATITYQNYFKIYNKISGMTGTAQTEEEEFREVYGLDVVVIPTHKPIKRIDRDDLMYKTEMDKFKAIVNDIVETHKKGQPTLVGTTSIEKSELISFMLKRRGVPHQVLNAKHHKKEAEIVSHAGEVGAVTIATNMAGRGTDIKLTKEAEERGGLKVIGTERHESRRIDNQLRGRSGRQGDVGESIFYISLEDEIIKRFAPERLENVMSKVKIEEEGPIQIKKVTDLIKHAQKNVEANNFETRKNVLKYDDVMNKQRIIVYKQRNEVLDKEDISKNILYMIKEVMYKETEIHLTEDKNKKLSEKDLENLIKYMEGTFFQVNTFKIEGFKNMTKAEVQESIYKAACEVYSEKEEILKDNLRIMERSILLKVVDYRWIDHLENMENLKQYINLQSYNQKDPSQMYQLMSSDMFDEMIYNIKLDTIKYVLKIEIKLFKTANPESKEENLEEIKIDSSKEQSSKDEVESKEI</sequence>
<accession>A0ABS6F3N7</accession>
<evidence type="ECO:0000256" key="4">
    <source>
        <dbReference type="ARBA" id="ARBA00022475"/>
    </source>
</evidence>
<dbReference type="Pfam" id="PF07516">
    <property type="entry name" value="SecA_SW"/>
    <property type="match status" value="1"/>
</dbReference>
<dbReference type="PROSITE" id="PS51192">
    <property type="entry name" value="HELICASE_ATP_BIND_1"/>
    <property type="match status" value="1"/>
</dbReference>
<dbReference type="InterPro" id="IPR020937">
    <property type="entry name" value="SecA_CS"/>
</dbReference>
<dbReference type="RefSeq" id="WP_216457257.1">
    <property type="nucleotide sequence ID" value="NZ_JAHLQL010000004.1"/>
</dbReference>
<comment type="function">
    <text evidence="10">Part of the Sec protein translocase complex. Interacts with the SecYEG preprotein conducting channel. Has a central role in coupling the hydrolysis of ATP to the transfer of proteins into and across the cell membrane, serving as an ATP-driven molecular motor driving the stepwise translocation of polypeptide chains across the membrane.</text>
</comment>
<feature type="domain" description="SecA family profile" evidence="14">
    <location>
        <begin position="1"/>
        <end position="570"/>
    </location>
</feature>
<gene>
    <name evidence="10 15" type="primary">secA</name>
    <name evidence="15" type="ORF">KQI89_12010</name>
</gene>
<comment type="subcellular location">
    <subcellularLocation>
        <location evidence="10">Cell membrane</location>
        <topology evidence="10">Peripheral membrane protein</topology>
        <orientation evidence="10">Cytoplasmic side</orientation>
    </subcellularLocation>
    <subcellularLocation>
        <location evidence="10">Cytoplasm</location>
    </subcellularLocation>
    <subcellularLocation>
        <location evidence="1">Membrane</location>
        <topology evidence="1">Peripheral membrane protein</topology>
    </subcellularLocation>
    <text evidence="10">Distribution is 50-50.</text>
</comment>
<dbReference type="InterPro" id="IPR011115">
    <property type="entry name" value="SecA_DEAD"/>
</dbReference>
<comment type="catalytic activity">
    <reaction evidence="10">
        <text>ATP + H2O + cellular proteinSide 1 = ADP + phosphate + cellular proteinSide 2.</text>
        <dbReference type="EC" id="7.4.2.8"/>
    </reaction>
</comment>
<feature type="binding site" evidence="10">
    <location>
        <begin position="103"/>
        <end position="107"/>
    </location>
    <ligand>
        <name>ATP</name>
        <dbReference type="ChEBI" id="CHEBI:30616"/>
    </ligand>
</feature>
<dbReference type="SMART" id="SM00957">
    <property type="entry name" value="SecA_DEAD"/>
    <property type="match status" value="1"/>
</dbReference>
<protein>
    <recommendedName>
        <fullName evidence="10">Protein translocase subunit SecA</fullName>
        <ecNumber evidence="10">7.4.2.8</ecNumber>
    </recommendedName>
</protein>
<feature type="binding site" evidence="10">
    <location>
        <position position="492"/>
    </location>
    <ligand>
        <name>ATP</name>
        <dbReference type="ChEBI" id="CHEBI:30616"/>
    </ligand>
</feature>
<evidence type="ECO:0000256" key="1">
    <source>
        <dbReference type="ARBA" id="ARBA00004170"/>
    </source>
</evidence>
<feature type="domain" description="Helicase ATP-binding" evidence="12">
    <location>
        <begin position="87"/>
        <end position="225"/>
    </location>
</feature>
<dbReference type="InterPro" id="IPR000185">
    <property type="entry name" value="SecA"/>
</dbReference>
<evidence type="ECO:0000259" key="12">
    <source>
        <dbReference type="PROSITE" id="PS51192"/>
    </source>
</evidence>
<dbReference type="Pfam" id="PF07517">
    <property type="entry name" value="SecA_DEAD"/>
    <property type="match status" value="1"/>
</dbReference>
<feature type="binding site" evidence="10">
    <location>
        <position position="85"/>
    </location>
    <ligand>
        <name>ATP</name>
        <dbReference type="ChEBI" id="CHEBI:30616"/>
    </ligand>
</feature>
<dbReference type="EMBL" id="JAHLQL010000004">
    <property type="protein sequence ID" value="MBU5592479.1"/>
    <property type="molecule type" value="Genomic_DNA"/>
</dbReference>
<feature type="region of interest" description="Disordered" evidence="11">
    <location>
        <begin position="789"/>
        <end position="818"/>
    </location>
</feature>
<dbReference type="HAMAP" id="MF_01382">
    <property type="entry name" value="SecA"/>
    <property type="match status" value="1"/>
</dbReference>
<dbReference type="PANTHER" id="PTHR30612">
    <property type="entry name" value="SECA INNER MEMBRANE COMPONENT OF SEC PROTEIN SECRETION SYSTEM"/>
    <property type="match status" value="1"/>
</dbReference>
<comment type="similarity">
    <text evidence="2 10">Belongs to the SecA family.</text>
</comment>
<dbReference type="Pfam" id="PF01043">
    <property type="entry name" value="SecA_PP_bind"/>
    <property type="match status" value="1"/>
</dbReference>
<keyword evidence="8 10" id="KW-1278">Translocase</keyword>
<dbReference type="NCBIfam" id="NF006630">
    <property type="entry name" value="PRK09200.1"/>
    <property type="match status" value="1"/>
</dbReference>
<evidence type="ECO:0000256" key="2">
    <source>
        <dbReference type="ARBA" id="ARBA00007650"/>
    </source>
</evidence>
<keyword evidence="16" id="KW-1185">Reference proteome</keyword>
<organism evidence="15 16">
    <name type="scientific">Clostridium simiarum</name>
    <dbReference type="NCBI Taxonomy" id="2841506"/>
    <lineage>
        <taxon>Bacteria</taxon>
        <taxon>Bacillati</taxon>
        <taxon>Bacillota</taxon>
        <taxon>Clostridia</taxon>
        <taxon>Eubacteriales</taxon>
        <taxon>Clostridiaceae</taxon>
        <taxon>Clostridium</taxon>
    </lineage>
</organism>
<keyword evidence="6 10" id="KW-0547">Nucleotide-binding</keyword>
<dbReference type="InterPro" id="IPR011116">
    <property type="entry name" value="SecA_Wing/Scaffold"/>
</dbReference>
<evidence type="ECO:0000256" key="10">
    <source>
        <dbReference type="HAMAP-Rule" id="MF_01382"/>
    </source>
</evidence>
<dbReference type="PROSITE" id="PS51196">
    <property type="entry name" value="SECA_MOTOR_DEAD"/>
    <property type="match status" value="1"/>
</dbReference>
<dbReference type="InterPro" id="IPR014018">
    <property type="entry name" value="SecA_motor_DEAD"/>
</dbReference>
<evidence type="ECO:0000259" key="13">
    <source>
        <dbReference type="PROSITE" id="PS51194"/>
    </source>
</evidence>
<feature type="domain" description="Helicase C-terminal" evidence="13">
    <location>
        <begin position="417"/>
        <end position="569"/>
    </location>
</feature>
<keyword evidence="10" id="KW-0811">Translocation</keyword>
<dbReference type="PANTHER" id="PTHR30612:SF0">
    <property type="entry name" value="CHLOROPLAST PROTEIN-TRANSPORTING ATPASE"/>
    <property type="match status" value="1"/>
</dbReference>
<dbReference type="NCBIfam" id="TIGR00963">
    <property type="entry name" value="secA"/>
    <property type="match status" value="1"/>
</dbReference>
<dbReference type="InterPro" id="IPR001650">
    <property type="entry name" value="Helicase_C-like"/>
</dbReference>
<proteinExistence type="inferred from homology"/>
<keyword evidence="5 10" id="KW-0963">Cytoplasm</keyword>
<evidence type="ECO:0000313" key="15">
    <source>
        <dbReference type="EMBL" id="MBU5592479.1"/>
    </source>
</evidence>
<evidence type="ECO:0000256" key="7">
    <source>
        <dbReference type="ARBA" id="ARBA00022840"/>
    </source>
</evidence>
<evidence type="ECO:0000313" key="16">
    <source>
        <dbReference type="Proteomes" id="UP000736583"/>
    </source>
</evidence>
<keyword evidence="10" id="KW-0653">Protein transport</keyword>
<comment type="subunit">
    <text evidence="10">Monomer and homodimer. Part of the essential Sec protein translocation apparatus which comprises SecA, SecYEG and auxiliary proteins SecDF. Other proteins may also be involved.</text>
</comment>
<keyword evidence="9 10" id="KW-0472">Membrane</keyword>
<evidence type="ECO:0000256" key="11">
    <source>
        <dbReference type="SAM" id="MobiDB-lite"/>
    </source>
</evidence>
<dbReference type="CDD" id="cd18803">
    <property type="entry name" value="SF2_C_secA"/>
    <property type="match status" value="1"/>
</dbReference>
<keyword evidence="4 10" id="KW-1003">Cell membrane</keyword>
<keyword evidence="3 10" id="KW-0813">Transport</keyword>
<evidence type="ECO:0000256" key="3">
    <source>
        <dbReference type="ARBA" id="ARBA00022448"/>
    </source>
</evidence>
<dbReference type="NCBIfam" id="NF009538">
    <property type="entry name" value="PRK12904.1"/>
    <property type="match status" value="1"/>
</dbReference>
<dbReference type="CDD" id="cd17928">
    <property type="entry name" value="DEXDc_SecA"/>
    <property type="match status" value="1"/>
</dbReference>
<dbReference type="Proteomes" id="UP000736583">
    <property type="component" value="Unassembled WGS sequence"/>
</dbReference>
<dbReference type="InterPro" id="IPR044722">
    <property type="entry name" value="SecA_SF2_C"/>
</dbReference>
<name>A0ABS6F3N7_9CLOT</name>